<protein>
    <recommendedName>
        <fullName evidence="3">DNA topoisomerase</fullName>
        <ecNumber evidence="3">5.6.2.1</ecNumber>
    </recommendedName>
</protein>
<feature type="domain" description="Topo IA-type catalytic" evidence="9">
    <location>
        <begin position="543"/>
        <end position="812"/>
    </location>
</feature>
<feature type="compositionally biased region" description="Polar residues" evidence="7">
    <location>
        <begin position="117"/>
        <end position="126"/>
    </location>
</feature>
<evidence type="ECO:0000313" key="11">
    <source>
        <dbReference type="Proteomes" id="UP000824469"/>
    </source>
</evidence>
<feature type="region of interest" description="Disordered" evidence="7">
    <location>
        <begin position="180"/>
        <end position="204"/>
    </location>
</feature>
<dbReference type="InterPro" id="IPR013497">
    <property type="entry name" value="Topo_IA_cen"/>
</dbReference>
<accession>A0AA38GF91</accession>
<dbReference type="SUPFAM" id="SSF56712">
    <property type="entry name" value="Prokaryotic type I DNA topoisomerase"/>
    <property type="match status" value="1"/>
</dbReference>
<dbReference type="InterPro" id="IPR013826">
    <property type="entry name" value="Topo_IA_cen_sub3"/>
</dbReference>
<dbReference type="SMART" id="SM00493">
    <property type="entry name" value="TOPRIM"/>
    <property type="match status" value="1"/>
</dbReference>
<feature type="compositionally biased region" description="Basic and acidic residues" evidence="7">
    <location>
        <begin position="281"/>
        <end position="293"/>
    </location>
</feature>
<proteinExistence type="inferred from homology"/>
<dbReference type="PROSITE" id="PS52039">
    <property type="entry name" value="TOPO_IA_2"/>
    <property type="match status" value="1"/>
</dbReference>
<dbReference type="InterPro" id="IPR013825">
    <property type="entry name" value="Topo_IA_cen_sub2"/>
</dbReference>
<name>A0AA38GF91_TAXCH</name>
<comment type="catalytic activity">
    <reaction evidence="1">
        <text>ATP-independent breakage of single-stranded DNA, followed by passage and rejoining.</text>
        <dbReference type="EC" id="5.6.2.1"/>
    </reaction>
</comment>
<dbReference type="EC" id="5.6.2.1" evidence="3"/>
<dbReference type="Pfam" id="PF01131">
    <property type="entry name" value="Topoisom_bac"/>
    <property type="match status" value="1"/>
</dbReference>
<feature type="region of interest" description="Disordered" evidence="7">
    <location>
        <begin position="103"/>
        <end position="126"/>
    </location>
</feature>
<dbReference type="GO" id="GO:0003677">
    <property type="term" value="F:DNA binding"/>
    <property type="evidence" value="ECO:0007669"/>
    <property type="project" value="UniProtKB-KW"/>
</dbReference>
<feature type="compositionally biased region" description="Polar residues" evidence="7">
    <location>
        <begin position="337"/>
        <end position="348"/>
    </location>
</feature>
<dbReference type="InterPro" id="IPR003601">
    <property type="entry name" value="Topo_IA_2"/>
</dbReference>
<keyword evidence="5" id="KW-0238">DNA-binding</keyword>
<dbReference type="InterPro" id="IPR023405">
    <property type="entry name" value="Topo_IA_core_domain"/>
</dbReference>
<evidence type="ECO:0000256" key="4">
    <source>
        <dbReference type="ARBA" id="ARBA00023029"/>
    </source>
</evidence>
<feature type="compositionally biased region" description="Basic and acidic residues" evidence="7">
    <location>
        <begin position="356"/>
        <end position="371"/>
    </location>
</feature>
<evidence type="ECO:0000256" key="2">
    <source>
        <dbReference type="ARBA" id="ARBA00009446"/>
    </source>
</evidence>
<dbReference type="PROSITE" id="PS50880">
    <property type="entry name" value="TOPRIM"/>
    <property type="match status" value="1"/>
</dbReference>
<dbReference type="InterPro" id="IPR013824">
    <property type="entry name" value="Topo_IA_cen_sub1"/>
</dbReference>
<feature type="compositionally biased region" description="Basic and acidic residues" evidence="7">
    <location>
        <begin position="221"/>
        <end position="252"/>
    </location>
</feature>
<dbReference type="EMBL" id="JAHRHJ020000003">
    <property type="protein sequence ID" value="KAH9320717.1"/>
    <property type="molecule type" value="Genomic_DNA"/>
</dbReference>
<feature type="compositionally biased region" description="Basic and acidic residues" evidence="7">
    <location>
        <begin position="392"/>
        <end position="406"/>
    </location>
</feature>
<evidence type="ECO:0000256" key="6">
    <source>
        <dbReference type="ARBA" id="ARBA00023235"/>
    </source>
</evidence>
<feature type="region of interest" description="Disordered" evidence="7">
    <location>
        <begin position="384"/>
        <end position="406"/>
    </location>
</feature>
<evidence type="ECO:0000259" key="8">
    <source>
        <dbReference type="PROSITE" id="PS50880"/>
    </source>
</evidence>
<dbReference type="PANTHER" id="PTHR42785">
    <property type="entry name" value="DNA TOPOISOMERASE, TYPE IA, CORE"/>
    <property type="match status" value="1"/>
</dbReference>
<dbReference type="Gene3D" id="1.10.290.10">
    <property type="entry name" value="Topoisomerase I, domain 4"/>
    <property type="match status" value="1"/>
</dbReference>
<organism evidence="10 11">
    <name type="scientific">Taxus chinensis</name>
    <name type="common">Chinese yew</name>
    <name type="synonym">Taxus wallichiana var. chinensis</name>
    <dbReference type="NCBI Taxonomy" id="29808"/>
    <lineage>
        <taxon>Eukaryota</taxon>
        <taxon>Viridiplantae</taxon>
        <taxon>Streptophyta</taxon>
        <taxon>Embryophyta</taxon>
        <taxon>Tracheophyta</taxon>
        <taxon>Spermatophyta</taxon>
        <taxon>Pinopsida</taxon>
        <taxon>Pinidae</taxon>
        <taxon>Conifers II</taxon>
        <taxon>Cupressales</taxon>
        <taxon>Taxaceae</taxon>
        <taxon>Taxus</taxon>
    </lineage>
</organism>
<dbReference type="SMART" id="SM00436">
    <property type="entry name" value="TOP1Bc"/>
    <property type="match status" value="1"/>
</dbReference>
<feature type="domain" description="Toprim" evidence="8">
    <location>
        <begin position="412"/>
        <end position="527"/>
    </location>
</feature>
<keyword evidence="4" id="KW-0799">Topoisomerase</keyword>
<dbReference type="Gene3D" id="3.40.50.140">
    <property type="match status" value="1"/>
</dbReference>
<evidence type="ECO:0000256" key="3">
    <source>
        <dbReference type="ARBA" id="ARBA00012891"/>
    </source>
</evidence>
<dbReference type="Pfam" id="PF01751">
    <property type="entry name" value="Toprim"/>
    <property type="match status" value="1"/>
</dbReference>
<dbReference type="InterPro" id="IPR023406">
    <property type="entry name" value="Topo_IA_AS"/>
</dbReference>
<dbReference type="Gene3D" id="1.10.460.10">
    <property type="entry name" value="Topoisomerase I, domain 2"/>
    <property type="match status" value="1"/>
</dbReference>
<evidence type="ECO:0000313" key="10">
    <source>
        <dbReference type="EMBL" id="KAH9320717.1"/>
    </source>
</evidence>
<gene>
    <name evidence="10" type="ORF">KI387_015356</name>
</gene>
<dbReference type="PRINTS" id="PR00417">
    <property type="entry name" value="PRTPISMRASEI"/>
</dbReference>
<dbReference type="AlphaFoldDB" id="A0AA38GF91"/>
<dbReference type="InterPro" id="IPR006171">
    <property type="entry name" value="TOPRIM_dom"/>
</dbReference>
<dbReference type="Proteomes" id="UP000824469">
    <property type="component" value="Unassembled WGS sequence"/>
</dbReference>
<dbReference type="SMART" id="SM00437">
    <property type="entry name" value="TOP1Ac"/>
    <property type="match status" value="1"/>
</dbReference>
<dbReference type="GO" id="GO:0006265">
    <property type="term" value="P:DNA topological change"/>
    <property type="evidence" value="ECO:0007669"/>
    <property type="project" value="InterPro"/>
</dbReference>
<sequence length="812" mass="89318">MLSRLQLNAGSWLIHTQSTKSLNTAIASAAPYCTHKTTMLKIAGPVSGIGHKCVIGNALTDAGTGTCALSFRGSLLQPACRVIKWPTNGCFLFSSSRSAENKVKRSGRSVGGDKMSSAVTTPKTGQTKCQQVKGIPKAKGNGCMDIVNRKKQLDAGFSEDVRELATVSNKRQVNESYRLKTNKGKKDKKNKLKTEKIDGKPSAINNEQQLQVQLMDTTVFDKPRVDSPRERDNRYALPKEKNLKTQKTDAKASTKQQAKSGPKAKVDKAGQPAKKNLKTQKTNEKDLNEKSEAGDCLMKVTISDKLQSKSNPREKASKGNQLKKNNLKTKKASANLSQVVSSEISSRGNIEPAQDAEERSATKGNARFKDTGATKLPKADKKLLVNNNCGSDNEKHVNTKQKENTTAHAKEKVVVVVESETKAKAIQKYLGDKFVVLASYGHVRDLAPRAGSVRPNEDFIMIWEVPSTAWIHIKRIEGALTGARSLVLASDPDREGEAIAWHIIEVLKQQGSLKKNMIVQRVVFHEVTESAVQSAMLSPRDIYTSLVHARHARSALDYLIGFYISPLLWRKLPGCQSAGRVQSAALSLICDQEKEIEKFVPQEYWSVEAKARSHEQLVSGRNSGVLAKVTHVDGKRLGKFSINKNTEAEEVAQKVSSSNFKVLDVERTKKKRNPPPPYITSTLQRDAANKLKLSAIHTMKLAQKLYEGVEISDHEVSGLITYMRTDGLRDGMDIGTALQGARVLCSGQLVFLKSTDASCKVYNLKTIYNMLEVVREVGVSNVVQVVIEMQQQGDFLKRATLQFFGALTPPNA</sequence>
<evidence type="ECO:0000256" key="5">
    <source>
        <dbReference type="ARBA" id="ARBA00023125"/>
    </source>
</evidence>
<dbReference type="InterPro" id="IPR003602">
    <property type="entry name" value="Topo_IA_DNA-bd_dom"/>
</dbReference>
<keyword evidence="6" id="KW-0413">Isomerase</keyword>
<evidence type="ECO:0000256" key="1">
    <source>
        <dbReference type="ARBA" id="ARBA00000213"/>
    </source>
</evidence>
<dbReference type="Gene3D" id="2.70.20.10">
    <property type="entry name" value="Topoisomerase I, domain 3"/>
    <property type="match status" value="1"/>
</dbReference>
<evidence type="ECO:0000256" key="7">
    <source>
        <dbReference type="SAM" id="MobiDB-lite"/>
    </source>
</evidence>
<feature type="region of interest" description="Disordered" evidence="7">
    <location>
        <begin position="221"/>
        <end position="371"/>
    </location>
</feature>
<dbReference type="InterPro" id="IPR000380">
    <property type="entry name" value="Topo_IA"/>
</dbReference>
<dbReference type="GO" id="GO:0003917">
    <property type="term" value="F:DNA topoisomerase type I (single strand cut, ATP-independent) activity"/>
    <property type="evidence" value="ECO:0007669"/>
    <property type="project" value="UniProtKB-EC"/>
</dbReference>
<comment type="similarity">
    <text evidence="2">Belongs to the type IA topoisomerase family.</text>
</comment>
<dbReference type="PANTHER" id="PTHR42785:SF1">
    <property type="entry name" value="DNA TOPOISOMERASE"/>
    <property type="match status" value="1"/>
</dbReference>
<reference evidence="10 11" key="1">
    <citation type="journal article" date="2021" name="Nat. Plants">
        <title>The Taxus genome provides insights into paclitaxel biosynthesis.</title>
        <authorList>
            <person name="Xiong X."/>
            <person name="Gou J."/>
            <person name="Liao Q."/>
            <person name="Li Y."/>
            <person name="Zhou Q."/>
            <person name="Bi G."/>
            <person name="Li C."/>
            <person name="Du R."/>
            <person name="Wang X."/>
            <person name="Sun T."/>
            <person name="Guo L."/>
            <person name="Liang H."/>
            <person name="Lu P."/>
            <person name="Wu Y."/>
            <person name="Zhang Z."/>
            <person name="Ro D.K."/>
            <person name="Shang Y."/>
            <person name="Huang S."/>
            <person name="Yan J."/>
        </authorList>
    </citation>
    <scope>NUCLEOTIDE SEQUENCE [LARGE SCALE GENOMIC DNA]</scope>
    <source>
        <strain evidence="10">Ta-2019</strain>
    </source>
</reference>
<comment type="caution">
    <text evidence="10">The sequence shown here is derived from an EMBL/GenBank/DDBJ whole genome shotgun (WGS) entry which is preliminary data.</text>
</comment>
<evidence type="ECO:0000259" key="9">
    <source>
        <dbReference type="PROSITE" id="PS52039"/>
    </source>
</evidence>
<feature type="compositionally biased region" description="Basic residues" evidence="7">
    <location>
        <begin position="180"/>
        <end position="191"/>
    </location>
</feature>
<keyword evidence="11" id="KW-1185">Reference proteome</keyword>
<dbReference type="PROSITE" id="PS00396">
    <property type="entry name" value="TOPO_IA_1"/>
    <property type="match status" value="1"/>
</dbReference>